<dbReference type="Proteomes" id="UP001474120">
    <property type="component" value="Unassembled WGS sequence"/>
</dbReference>
<accession>A0ABU9L3P4</accession>
<dbReference type="RefSeq" id="WP_342161219.1">
    <property type="nucleotide sequence ID" value="NZ_JBCDNA010000003.1"/>
</dbReference>
<comment type="caution">
    <text evidence="1">The sequence shown here is derived from an EMBL/GenBank/DDBJ whole genome shotgun (WGS) entry which is preliminary data.</text>
</comment>
<dbReference type="EMBL" id="JBCDNA010000003">
    <property type="protein sequence ID" value="MEL4457058.1"/>
    <property type="molecule type" value="Genomic_DNA"/>
</dbReference>
<reference evidence="1 2" key="1">
    <citation type="submission" date="2024-04" db="EMBL/GenBank/DDBJ databases">
        <title>whole genome sequencing of Lutimonas vermicola strain IMCC1616.</title>
        <authorList>
            <person name="Bae S.S."/>
        </authorList>
    </citation>
    <scope>NUCLEOTIDE SEQUENCE [LARGE SCALE GENOMIC DNA]</scope>
    <source>
        <strain evidence="1 2">IMCC1616</strain>
    </source>
</reference>
<gene>
    <name evidence="1" type="ORF">AABB81_14205</name>
</gene>
<keyword evidence="2" id="KW-1185">Reference proteome</keyword>
<organism evidence="1 2">
    <name type="scientific">Lutimonas vermicola</name>
    <dbReference type="NCBI Taxonomy" id="414288"/>
    <lineage>
        <taxon>Bacteria</taxon>
        <taxon>Pseudomonadati</taxon>
        <taxon>Bacteroidota</taxon>
        <taxon>Flavobacteriia</taxon>
        <taxon>Flavobacteriales</taxon>
        <taxon>Flavobacteriaceae</taxon>
        <taxon>Lutimonas</taxon>
    </lineage>
</organism>
<name>A0ABU9L3P4_9FLAO</name>
<evidence type="ECO:0000313" key="2">
    <source>
        <dbReference type="Proteomes" id="UP001474120"/>
    </source>
</evidence>
<evidence type="ECO:0000313" key="1">
    <source>
        <dbReference type="EMBL" id="MEL4457058.1"/>
    </source>
</evidence>
<proteinExistence type="predicted"/>
<sequence>MNRKIKLIWDFRGPEALEIARHHVVHLEEFAVKEKLYFYETGTSPISDMYCIAYITVNESDMIVYRDALVPHRGEVAQ</sequence>
<protein>
    <submittedName>
        <fullName evidence="1">Uncharacterized protein</fullName>
    </submittedName>
</protein>